<dbReference type="OrthoDB" id="67851at2759"/>
<keyword evidence="15" id="KW-0521">NADP</keyword>
<dbReference type="InterPro" id="IPR045865">
    <property type="entry name" value="ACT-like_dom_sf"/>
</dbReference>
<dbReference type="AlphaFoldDB" id="A0A0M0JN18"/>
<comment type="pathway">
    <text evidence="2">Amino-acid biosynthesis; L-methionine biosynthesis via de novo pathway; L-homoserine from L-aspartate: step 1/3.</text>
</comment>
<keyword evidence="8" id="KW-0028">Amino-acid biosynthesis</keyword>
<feature type="domain" description="ACT" evidence="24">
    <location>
        <begin position="478"/>
        <end position="550"/>
    </location>
</feature>
<comment type="similarity">
    <text evidence="7">In the N-terminal section; belongs to the aspartokinase family.</text>
</comment>
<evidence type="ECO:0000313" key="26">
    <source>
        <dbReference type="Proteomes" id="UP000037460"/>
    </source>
</evidence>
<evidence type="ECO:0000256" key="18">
    <source>
        <dbReference type="ARBA" id="ARBA00023053"/>
    </source>
</evidence>
<evidence type="ECO:0000256" key="12">
    <source>
        <dbReference type="ARBA" id="ARBA00022741"/>
    </source>
</evidence>
<keyword evidence="11" id="KW-0479">Metal-binding</keyword>
<evidence type="ECO:0000256" key="9">
    <source>
        <dbReference type="ARBA" id="ARBA00022679"/>
    </source>
</evidence>
<dbReference type="GO" id="GO:0004412">
    <property type="term" value="F:homoserine dehydrogenase activity"/>
    <property type="evidence" value="ECO:0007669"/>
    <property type="project" value="UniProtKB-EC"/>
</dbReference>
<evidence type="ECO:0000256" key="17">
    <source>
        <dbReference type="ARBA" id="ARBA00023027"/>
    </source>
</evidence>
<dbReference type="InterPro" id="IPR036393">
    <property type="entry name" value="AceGlu_kinase-like_sf"/>
</dbReference>
<dbReference type="InterPro" id="IPR011147">
    <property type="entry name" value="Bifunc_Aspkin/hSer_DH"/>
</dbReference>
<evidence type="ECO:0000256" key="15">
    <source>
        <dbReference type="ARBA" id="ARBA00022857"/>
    </source>
</evidence>
<keyword evidence="12" id="KW-0547">Nucleotide-binding</keyword>
<dbReference type="SUPFAM" id="SSF51735">
    <property type="entry name" value="NAD(P)-binding Rossmann-fold domains"/>
    <property type="match status" value="1"/>
</dbReference>
<dbReference type="InterPro" id="IPR002912">
    <property type="entry name" value="ACT_dom"/>
</dbReference>
<evidence type="ECO:0000256" key="20">
    <source>
        <dbReference type="ARBA" id="ARBA00023268"/>
    </source>
</evidence>
<dbReference type="NCBIfam" id="TIGR00657">
    <property type="entry name" value="asp_kinases"/>
    <property type="match status" value="1"/>
</dbReference>
<comment type="caution">
    <text evidence="25">The sequence shown here is derived from an EMBL/GenBank/DDBJ whole genome shotgun (WGS) entry which is preliminary data.</text>
</comment>
<dbReference type="Pfam" id="PF22468">
    <property type="entry name" value="ACT_9"/>
    <property type="match status" value="2"/>
</dbReference>
<protein>
    <submittedName>
        <fullName evidence="25">Bifunctional aspartokinase i homoserine dehydrogenase i</fullName>
    </submittedName>
</protein>
<dbReference type="Gene3D" id="3.40.50.720">
    <property type="entry name" value="NAD(P)-binding Rossmann-like Domain"/>
    <property type="match status" value="1"/>
</dbReference>
<evidence type="ECO:0000256" key="1">
    <source>
        <dbReference type="ARBA" id="ARBA00001920"/>
    </source>
</evidence>
<keyword evidence="14" id="KW-0067">ATP-binding</keyword>
<evidence type="ECO:0000256" key="8">
    <source>
        <dbReference type="ARBA" id="ARBA00022605"/>
    </source>
</evidence>
<comment type="pathway">
    <text evidence="4">Amino-acid biosynthesis; L-methionine biosynthesis via de novo pathway; L-homoserine from L-aspartate: step 3/3.</text>
</comment>
<proteinExistence type="inferred from homology"/>
<keyword evidence="9" id="KW-0808">Transferase</keyword>
<dbReference type="InterPro" id="IPR001048">
    <property type="entry name" value="Asp/Glu/Uridylate_kinase"/>
</dbReference>
<dbReference type="GO" id="GO:0004072">
    <property type="term" value="F:aspartate kinase activity"/>
    <property type="evidence" value="ECO:0007669"/>
    <property type="project" value="UniProtKB-EC"/>
</dbReference>
<evidence type="ECO:0000256" key="22">
    <source>
        <dbReference type="ARBA" id="ARBA00048561"/>
    </source>
</evidence>
<evidence type="ECO:0000256" key="21">
    <source>
        <dbReference type="ARBA" id="ARBA00044938"/>
    </source>
</evidence>
<dbReference type="InterPro" id="IPR005106">
    <property type="entry name" value="Asp/hSer_DH_NAD-bd"/>
</dbReference>
<dbReference type="PANTHER" id="PTHR43070">
    <property type="match status" value="1"/>
</dbReference>
<sequence length="934" mass="100059">MPVELPSAPVPASSLAKWEVHKFGGASLNTAALYKECSDLLVAESKRAREVSGSYAPTMAIVSAKGGVTDRLIKVVQASKTSMSEASETLRAVAQDQIDIVRQITTPERAAQVEARIEADMDDIINVVRAVGLLKTIPPATMELVTGYGEVWSAMTMHAYLDTLDVPSAWLDAREVLVVEQTSFGLGDKGSANVVGVDPLWEITAERVGEWFKAPGRADLLSADCAKTAPIVVVTGFVAATLEGTPTTLKRSGSDFSATIFARLMGASKITMWKNVDGVYTADPRRVPEAFPIKSLKYDEAIELAYFGAQVLHPSAMLPCIQGKIPIYVRNIFNPEHPGTVIEGRACALDEAAAAWGKEAQDARSQMRKAACPVRLAENESPIRGITSVDNVCIVNVEGTGSSAVEDFGGRTLNALAKANVQLVMVTQASADSSMCIVVEESVGQRALAVLQQAFERELARGLIAGITVEPGHSVVAIVGEGMAFRPGTAATFLKAMANSGINVRTIAQGSSERQISICVEKQDCTKALRAAHAALALSSTQLSIAVIGATGMVGKELLGQLAASKRVIDNPKMAGRTKILDDLRLNFKVTAAARSDGMRLSYDGLDCSAGAGKLMSDADKVTPTDLDALTRFLNEDYNGNRVVIDCSASQDVADYYARWLSLGIHVITANKKAGSGASTFYDECKRMSRSRAQWYYETTGPGSGLPVLTTIKDMMQSGDTVYKVRGIFSGSISYMLNELVNGVPLSAAVTAAADLGLCEPDPRDDLLGLDVRRKLVVLARELGLRLQMEDVPCDSLLPKELDYDHWQPDRSEGAPSIAQQLSKALKPYDEAVSARVRAMTSIRDGGRLPVQLSEVDVEKGVATVKIVSLPAMERVAQCQANENIVEITTQRYSPRPMVLQGYGAGADITASGLFADLLHLSRTLVEWNIPQII</sequence>
<dbReference type="Proteomes" id="UP000037460">
    <property type="component" value="Unassembled WGS sequence"/>
</dbReference>
<keyword evidence="13 25" id="KW-0418">Kinase</keyword>
<evidence type="ECO:0000256" key="6">
    <source>
        <dbReference type="ARBA" id="ARBA00007952"/>
    </source>
</evidence>
<dbReference type="InterPro" id="IPR001342">
    <property type="entry name" value="HDH_cat"/>
</dbReference>
<keyword evidence="16" id="KW-0560">Oxidoreductase</keyword>
<comment type="function">
    <text evidence="21">Bifunctional aspartate kinase and homoserine dehydrogenase that catalyzes the first and the third steps toward the synthesis of lysine, methionine and threonine from aspartate.</text>
</comment>
<dbReference type="Pfam" id="PF03447">
    <property type="entry name" value="NAD_binding_3"/>
    <property type="match status" value="1"/>
</dbReference>
<keyword evidence="18" id="KW-0915">Sodium</keyword>
<dbReference type="PANTHER" id="PTHR43070:SF5">
    <property type="entry name" value="HOMOSERINE DEHYDROGENASE"/>
    <property type="match status" value="1"/>
</dbReference>
<evidence type="ECO:0000259" key="24">
    <source>
        <dbReference type="PROSITE" id="PS51671"/>
    </source>
</evidence>
<dbReference type="InterPro" id="IPR036291">
    <property type="entry name" value="NAD(P)-bd_dom_sf"/>
</dbReference>
<comment type="cofactor">
    <cofactor evidence="1">
        <name>a metal cation</name>
        <dbReference type="ChEBI" id="CHEBI:25213"/>
    </cofactor>
</comment>
<keyword evidence="17" id="KW-0520">NAD</keyword>
<keyword evidence="19" id="KW-0486">Methionine biosynthesis</keyword>
<evidence type="ECO:0000256" key="5">
    <source>
        <dbReference type="ARBA" id="ARBA00005139"/>
    </source>
</evidence>
<dbReference type="Gene3D" id="3.40.1160.10">
    <property type="entry name" value="Acetylglutamate kinase-like"/>
    <property type="match status" value="1"/>
</dbReference>
<dbReference type="UniPathway" id="UPA00051">
    <property type="reaction ID" value="UER00465"/>
</dbReference>
<evidence type="ECO:0000256" key="19">
    <source>
        <dbReference type="ARBA" id="ARBA00023167"/>
    </source>
</evidence>
<dbReference type="PROSITE" id="PS51671">
    <property type="entry name" value="ACT"/>
    <property type="match status" value="1"/>
</dbReference>
<dbReference type="UniPathway" id="UPA00050">
    <property type="reaction ID" value="UER00063"/>
</dbReference>
<dbReference type="SUPFAM" id="SSF55347">
    <property type="entry name" value="Glyceraldehyde-3-phosphate dehydrogenase-like, C-terminal domain"/>
    <property type="match status" value="1"/>
</dbReference>
<evidence type="ECO:0000256" key="7">
    <source>
        <dbReference type="ARBA" id="ARBA00010046"/>
    </source>
</evidence>
<keyword evidence="20" id="KW-0511">Multifunctional enzyme</keyword>
<dbReference type="InterPro" id="IPR001341">
    <property type="entry name" value="Asp_kinase"/>
</dbReference>
<dbReference type="Gene3D" id="3.30.2130.10">
    <property type="entry name" value="VC0802-like"/>
    <property type="match status" value="1"/>
</dbReference>
<organism evidence="25 26">
    <name type="scientific">Chrysochromulina tobinii</name>
    <dbReference type="NCBI Taxonomy" id="1460289"/>
    <lineage>
        <taxon>Eukaryota</taxon>
        <taxon>Haptista</taxon>
        <taxon>Haptophyta</taxon>
        <taxon>Prymnesiophyceae</taxon>
        <taxon>Prymnesiales</taxon>
        <taxon>Chrysochromulinaceae</taxon>
        <taxon>Chrysochromulina</taxon>
    </lineage>
</organism>
<evidence type="ECO:0000313" key="25">
    <source>
        <dbReference type="EMBL" id="KOO27900.1"/>
    </source>
</evidence>
<evidence type="ECO:0000256" key="13">
    <source>
        <dbReference type="ARBA" id="ARBA00022777"/>
    </source>
</evidence>
<dbReference type="GO" id="GO:0009088">
    <property type="term" value="P:threonine biosynthetic process"/>
    <property type="evidence" value="ECO:0007669"/>
    <property type="project" value="UniProtKB-UniPathway"/>
</dbReference>
<comment type="pathway">
    <text evidence="3">Amino-acid biosynthesis; L-threonine biosynthesis; L-threonine from L-aspartate: step 3/5.</text>
</comment>
<name>A0A0M0JN18_9EUKA</name>
<dbReference type="GO" id="GO:0050661">
    <property type="term" value="F:NADP binding"/>
    <property type="evidence" value="ECO:0007669"/>
    <property type="project" value="InterPro"/>
</dbReference>
<evidence type="ECO:0000256" key="10">
    <source>
        <dbReference type="ARBA" id="ARBA00022697"/>
    </source>
</evidence>
<keyword evidence="26" id="KW-1185">Reference proteome</keyword>
<dbReference type="EMBL" id="JWZX01002647">
    <property type="protein sequence ID" value="KOO27900.1"/>
    <property type="molecule type" value="Genomic_DNA"/>
</dbReference>
<dbReference type="GO" id="GO:0009090">
    <property type="term" value="P:homoserine biosynthetic process"/>
    <property type="evidence" value="ECO:0007669"/>
    <property type="project" value="TreeGrafter"/>
</dbReference>
<dbReference type="SUPFAM" id="SSF55021">
    <property type="entry name" value="ACT-like"/>
    <property type="match status" value="2"/>
</dbReference>
<dbReference type="InterPro" id="IPR054352">
    <property type="entry name" value="ACT_Aspartokinase"/>
</dbReference>
<dbReference type="Pfam" id="PF00742">
    <property type="entry name" value="Homoserine_dh"/>
    <property type="match status" value="1"/>
</dbReference>
<dbReference type="GO" id="GO:0046872">
    <property type="term" value="F:metal ion binding"/>
    <property type="evidence" value="ECO:0007669"/>
    <property type="project" value="UniProtKB-KW"/>
</dbReference>
<evidence type="ECO:0000256" key="23">
    <source>
        <dbReference type="ARBA" id="ARBA00048841"/>
    </source>
</evidence>
<dbReference type="Gene3D" id="3.30.360.10">
    <property type="entry name" value="Dihydrodipicolinate Reductase, domain 2"/>
    <property type="match status" value="1"/>
</dbReference>
<gene>
    <name evidence="25" type="ORF">Ctob_009427</name>
</gene>
<dbReference type="GO" id="GO:0005524">
    <property type="term" value="F:ATP binding"/>
    <property type="evidence" value="ECO:0007669"/>
    <property type="project" value="UniProtKB-KW"/>
</dbReference>
<evidence type="ECO:0000256" key="4">
    <source>
        <dbReference type="ARBA" id="ARBA00005062"/>
    </source>
</evidence>
<evidence type="ECO:0000256" key="3">
    <source>
        <dbReference type="ARBA" id="ARBA00005056"/>
    </source>
</evidence>
<evidence type="ECO:0000256" key="2">
    <source>
        <dbReference type="ARBA" id="ARBA00004986"/>
    </source>
</evidence>
<evidence type="ECO:0000256" key="11">
    <source>
        <dbReference type="ARBA" id="ARBA00022723"/>
    </source>
</evidence>
<dbReference type="FunFam" id="3.30.2130.10:FF:000001">
    <property type="entry name" value="Bifunctional aspartokinase/homoserine dehydrogenase"/>
    <property type="match status" value="1"/>
</dbReference>
<comment type="catalytic activity">
    <reaction evidence="23">
        <text>L-homoserine + NADP(+) = L-aspartate 4-semialdehyde + NADPH + H(+)</text>
        <dbReference type="Rhea" id="RHEA:15761"/>
        <dbReference type="ChEBI" id="CHEBI:15378"/>
        <dbReference type="ChEBI" id="CHEBI:57476"/>
        <dbReference type="ChEBI" id="CHEBI:57783"/>
        <dbReference type="ChEBI" id="CHEBI:58349"/>
        <dbReference type="ChEBI" id="CHEBI:537519"/>
        <dbReference type="EC" id="1.1.1.3"/>
    </reaction>
    <physiologicalReaction direction="right-to-left" evidence="23">
        <dbReference type="Rhea" id="RHEA:15763"/>
    </physiologicalReaction>
</comment>
<dbReference type="Pfam" id="PF00696">
    <property type="entry name" value="AA_kinase"/>
    <property type="match status" value="1"/>
</dbReference>
<reference evidence="26" key="1">
    <citation type="journal article" date="2015" name="PLoS Genet.">
        <title>Genome Sequence and Transcriptome Analyses of Chrysochromulina tobin: Metabolic Tools for Enhanced Algal Fitness in the Prominent Order Prymnesiales (Haptophyceae).</title>
        <authorList>
            <person name="Hovde B.T."/>
            <person name="Deodato C.R."/>
            <person name="Hunsperger H.M."/>
            <person name="Ryken S.A."/>
            <person name="Yost W."/>
            <person name="Jha R.K."/>
            <person name="Patterson J."/>
            <person name="Monnat R.J. Jr."/>
            <person name="Barlow S.B."/>
            <person name="Starkenburg S.R."/>
            <person name="Cattolico R.A."/>
        </authorList>
    </citation>
    <scope>NUCLEOTIDE SEQUENCE</scope>
    <source>
        <strain evidence="26">CCMP291</strain>
    </source>
</reference>
<accession>A0A0M0JN18</accession>
<evidence type="ECO:0000256" key="14">
    <source>
        <dbReference type="ARBA" id="ARBA00022840"/>
    </source>
</evidence>
<keyword evidence="10" id="KW-0791">Threonine biosynthesis</keyword>
<evidence type="ECO:0000256" key="16">
    <source>
        <dbReference type="ARBA" id="ARBA00023002"/>
    </source>
</evidence>
<comment type="catalytic activity">
    <reaction evidence="22">
        <text>L-aspartate + ATP = 4-phospho-L-aspartate + ADP</text>
        <dbReference type="Rhea" id="RHEA:23776"/>
        <dbReference type="ChEBI" id="CHEBI:29991"/>
        <dbReference type="ChEBI" id="CHEBI:30616"/>
        <dbReference type="ChEBI" id="CHEBI:57535"/>
        <dbReference type="ChEBI" id="CHEBI:456216"/>
        <dbReference type="EC" id="2.7.2.4"/>
    </reaction>
    <physiologicalReaction direction="left-to-right" evidence="22">
        <dbReference type="Rhea" id="RHEA:23777"/>
    </physiologicalReaction>
</comment>
<dbReference type="GO" id="GO:0009086">
    <property type="term" value="P:methionine biosynthetic process"/>
    <property type="evidence" value="ECO:0007669"/>
    <property type="project" value="UniProtKB-KW"/>
</dbReference>
<comment type="pathway">
    <text evidence="5">Amino-acid biosynthesis; L-threonine biosynthesis; L-threonine from L-aspartate: step 1/5.</text>
</comment>
<dbReference type="SUPFAM" id="SSF53633">
    <property type="entry name" value="Carbamate kinase-like"/>
    <property type="match status" value="1"/>
</dbReference>
<comment type="similarity">
    <text evidence="6">In the C-terminal section; belongs to the homoserine dehydrogenase family.</text>
</comment>